<feature type="transmembrane region" description="Helical" evidence="7">
    <location>
        <begin position="140"/>
        <end position="159"/>
    </location>
</feature>
<evidence type="ECO:0000256" key="1">
    <source>
        <dbReference type="ARBA" id="ARBA00004141"/>
    </source>
</evidence>
<dbReference type="Gene3D" id="1.20.1250.20">
    <property type="entry name" value="MFS general substrate transporter like domains"/>
    <property type="match status" value="1"/>
</dbReference>
<feature type="transmembrane region" description="Helical" evidence="7">
    <location>
        <begin position="540"/>
        <end position="560"/>
    </location>
</feature>
<keyword evidence="10" id="KW-1185">Reference proteome</keyword>
<feature type="transmembrane region" description="Helical" evidence="7">
    <location>
        <begin position="429"/>
        <end position="452"/>
    </location>
</feature>
<evidence type="ECO:0000256" key="3">
    <source>
        <dbReference type="ARBA" id="ARBA00022448"/>
    </source>
</evidence>
<feature type="transmembrane region" description="Helical" evidence="7">
    <location>
        <begin position="107"/>
        <end position="128"/>
    </location>
</feature>
<evidence type="ECO:0000313" key="9">
    <source>
        <dbReference type="EMBL" id="KAK8109839.1"/>
    </source>
</evidence>
<feature type="transmembrane region" description="Helical" evidence="7">
    <location>
        <begin position="401"/>
        <end position="423"/>
    </location>
</feature>
<keyword evidence="5 7" id="KW-1133">Transmembrane helix</keyword>
<feature type="transmembrane region" description="Helical" evidence="7">
    <location>
        <begin position="369"/>
        <end position="389"/>
    </location>
</feature>
<feature type="transmembrane region" description="Helical" evidence="7">
    <location>
        <begin position="197"/>
        <end position="219"/>
    </location>
</feature>
<dbReference type="PROSITE" id="PS50850">
    <property type="entry name" value="MFS"/>
    <property type="match status" value="1"/>
</dbReference>
<keyword evidence="6 7" id="KW-0472">Membrane</keyword>
<dbReference type="AlphaFoldDB" id="A0AAW0QT75"/>
<feature type="transmembrane region" description="Helical" evidence="7">
    <location>
        <begin position="73"/>
        <end position="101"/>
    </location>
</feature>
<comment type="caution">
    <text evidence="9">The sequence shown here is derived from an EMBL/GenBank/DDBJ whole genome shotgun (WGS) entry which is preliminary data.</text>
</comment>
<evidence type="ECO:0000256" key="4">
    <source>
        <dbReference type="ARBA" id="ARBA00022692"/>
    </source>
</evidence>
<keyword evidence="4 7" id="KW-0812">Transmembrane</keyword>
<comment type="similarity">
    <text evidence="2">Belongs to the major facilitator superfamily. TCR/Tet family.</text>
</comment>
<feature type="transmembrane region" description="Helical" evidence="7">
    <location>
        <begin position="297"/>
        <end position="319"/>
    </location>
</feature>
<evidence type="ECO:0000259" key="8">
    <source>
        <dbReference type="PROSITE" id="PS50850"/>
    </source>
</evidence>
<evidence type="ECO:0000256" key="2">
    <source>
        <dbReference type="ARBA" id="ARBA00007520"/>
    </source>
</evidence>
<sequence length="576" mass="61721">MRVSIPSSRYFFEKSPGVFISRANLIAQTPEEELEADKILQLVSGDSREYGVYYDPSSEANLSRGKIAAWQWVFVHLSCFVSALLAGYDASCLAVAQIFVFDTFPNVQLLFCVTAASSLGCCCSVALLRHIMDMVDLRKFRLSAASLFLAGSLIAGTATKVEVLIVGRILAGIAVGALQISLMTYNTLLATPKELSWLNIISSVGYAIGIALGASIVVVFPSWRWVFFLGSIVAAIVAVLAALSYPSVTVQPEDKMLRAICDIDWVGVITQSLLFVMFDAAFLLSGSRWTWDSVQAISIWAAIAVLFAFSFAQQGYGFWIPGDRVLPLGVLQNRIGLGSLFVIAATAGSVAVLLYIIPLFYAFSRGEEARQIVIHLLPALACFAIASMLTKSTLRIVRRPAILYICGGICVSAGSGAMMWVTAHTSSSITIGLSCLLGSSLGLMSTLSMPILETNLPPHLRNGVSVCLVTVPHTFTTLPLALAGCIYLNRGYHNLREAAGDIQVPVAEVYQALAGLKSPSFSNGLPEIPTSVLEASSASIMDVFAIGIAAGVTMIAAAFIDGFRPWPFYTATQENN</sequence>
<reference evidence="9 10" key="1">
    <citation type="submission" date="2023-01" db="EMBL/GenBank/DDBJ databases">
        <title>Analysis of 21 Apiospora genomes using comparative genomics revels a genus with tremendous synthesis potential of carbohydrate active enzymes and secondary metabolites.</title>
        <authorList>
            <person name="Sorensen T."/>
        </authorList>
    </citation>
    <scope>NUCLEOTIDE SEQUENCE [LARGE SCALE GENOMIC DNA]</scope>
    <source>
        <strain evidence="9 10">CBS 117206</strain>
    </source>
</reference>
<proteinExistence type="inferred from homology"/>
<accession>A0AAW0QT75</accession>
<feature type="transmembrane region" description="Helical" evidence="7">
    <location>
        <begin position="340"/>
        <end position="363"/>
    </location>
</feature>
<dbReference type="PANTHER" id="PTHR23501">
    <property type="entry name" value="MAJOR FACILITATOR SUPERFAMILY"/>
    <property type="match status" value="1"/>
</dbReference>
<evidence type="ECO:0000256" key="7">
    <source>
        <dbReference type="SAM" id="Phobius"/>
    </source>
</evidence>
<organism evidence="9 10">
    <name type="scientific">Apiospora kogelbergensis</name>
    <dbReference type="NCBI Taxonomy" id="1337665"/>
    <lineage>
        <taxon>Eukaryota</taxon>
        <taxon>Fungi</taxon>
        <taxon>Dikarya</taxon>
        <taxon>Ascomycota</taxon>
        <taxon>Pezizomycotina</taxon>
        <taxon>Sordariomycetes</taxon>
        <taxon>Xylariomycetidae</taxon>
        <taxon>Amphisphaeriales</taxon>
        <taxon>Apiosporaceae</taxon>
        <taxon>Apiospora</taxon>
    </lineage>
</organism>
<gene>
    <name evidence="9" type="ORF">PG999_007976</name>
</gene>
<feature type="domain" description="Major facilitator superfamily (MFS) profile" evidence="8">
    <location>
        <begin position="75"/>
        <end position="576"/>
    </location>
</feature>
<keyword evidence="3" id="KW-0813">Transport</keyword>
<dbReference type="GO" id="GO:0005886">
    <property type="term" value="C:plasma membrane"/>
    <property type="evidence" value="ECO:0007669"/>
    <property type="project" value="TreeGrafter"/>
</dbReference>
<dbReference type="SUPFAM" id="SSF103473">
    <property type="entry name" value="MFS general substrate transporter"/>
    <property type="match status" value="1"/>
</dbReference>
<dbReference type="EMBL" id="JAQQWP010000007">
    <property type="protein sequence ID" value="KAK8109839.1"/>
    <property type="molecule type" value="Genomic_DNA"/>
</dbReference>
<dbReference type="Proteomes" id="UP001392437">
    <property type="component" value="Unassembled WGS sequence"/>
</dbReference>
<dbReference type="InterPro" id="IPR036259">
    <property type="entry name" value="MFS_trans_sf"/>
</dbReference>
<comment type="subcellular location">
    <subcellularLocation>
        <location evidence="1">Membrane</location>
        <topology evidence="1">Multi-pass membrane protein</topology>
    </subcellularLocation>
</comment>
<dbReference type="GO" id="GO:0022857">
    <property type="term" value="F:transmembrane transporter activity"/>
    <property type="evidence" value="ECO:0007669"/>
    <property type="project" value="InterPro"/>
</dbReference>
<dbReference type="InterPro" id="IPR020846">
    <property type="entry name" value="MFS_dom"/>
</dbReference>
<dbReference type="Pfam" id="PF07690">
    <property type="entry name" value="MFS_1"/>
    <property type="match status" value="1"/>
</dbReference>
<dbReference type="PANTHER" id="PTHR23501:SF12">
    <property type="entry name" value="MAJOR FACILITATOR SUPERFAMILY (MFS) PROFILE DOMAIN-CONTAINING PROTEIN-RELATED"/>
    <property type="match status" value="1"/>
</dbReference>
<dbReference type="InterPro" id="IPR011701">
    <property type="entry name" value="MFS"/>
</dbReference>
<evidence type="ECO:0000256" key="6">
    <source>
        <dbReference type="ARBA" id="ARBA00023136"/>
    </source>
</evidence>
<name>A0AAW0QT75_9PEZI</name>
<feature type="transmembrane region" description="Helical" evidence="7">
    <location>
        <begin position="265"/>
        <end position="285"/>
    </location>
</feature>
<protein>
    <recommendedName>
        <fullName evidence="8">Major facilitator superfamily (MFS) profile domain-containing protein</fullName>
    </recommendedName>
</protein>
<feature type="transmembrane region" description="Helical" evidence="7">
    <location>
        <begin position="165"/>
        <end position="185"/>
    </location>
</feature>
<evidence type="ECO:0000313" key="10">
    <source>
        <dbReference type="Proteomes" id="UP001392437"/>
    </source>
</evidence>
<feature type="transmembrane region" description="Helical" evidence="7">
    <location>
        <begin position="225"/>
        <end position="245"/>
    </location>
</feature>
<evidence type="ECO:0000256" key="5">
    <source>
        <dbReference type="ARBA" id="ARBA00022989"/>
    </source>
</evidence>